<dbReference type="AlphaFoldDB" id="A0A4C1TEA2"/>
<reference evidence="2 3" key="1">
    <citation type="journal article" date="2019" name="Commun. Biol.">
        <title>The bagworm genome reveals a unique fibroin gene that provides high tensile strength.</title>
        <authorList>
            <person name="Kono N."/>
            <person name="Nakamura H."/>
            <person name="Ohtoshi R."/>
            <person name="Tomita M."/>
            <person name="Numata K."/>
            <person name="Arakawa K."/>
        </authorList>
    </citation>
    <scope>NUCLEOTIDE SEQUENCE [LARGE SCALE GENOMIC DNA]</scope>
</reference>
<evidence type="ECO:0000256" key="1">
    <source>
        <dbReference type="SAM" id="MobiDB-lite"/>
    </source>
</evidence>
<name>A0A4C1TEA2_EUMVA</name>
<feature type="region of interest" description="Disordered" evidence="1">
    <location>
        <begin position="100"/>
        <end position="119"/>
    </location>
</feature>
<protein>
    <submittedName>
        <fullName evidence="2">Uncharacterized protein</fullName>
    </submittedName>
</protein>
<keyword evidence="3" id="KW-1185">Reference proteome</keyword>
<dbReference type="EMBL" id="BGZK01000053">
    <property type="protein sequence ID" value="GBP12829.1"/>
    <property type="molecule type" value="Genomic_DNA"/>
</dbReference>
<sequence length="119" mass="13489">MNTFPFVSDTVINIEPFERFETPSFGASNTRRGRGGDVVAYRRGRSKENQRSFDLIRVPTPDTSPKEKNLLSKFCQHFSLASPRRRWPYDRNSANRSVVAASSNLVNDLNPRPLQSDSG</sequence>
<accession>A0A4C1TEA2</accession>
<evidence type="ECO:0000313" key="2">
    <source>
        <dbReference type="EMBL" id="GBP12829.1"/>
    </source>
</evidence>
<organism evidence="2 3">
    <name type="scientific">Eumeta variegata</name>
    <name type="common">Bagworm moth</name>
    <name type="synonym">Eumeta japonica</name>
    <dbReference type="NCBI Taxonomy" id="151549"/>
    <lineage>
        <taxon>Eukaryota</taxon>
        <taxon>Metazoa</taxon>
        <taxon>Ecdysozoa</taxon>
        <taxon>Arthropoda</taxon>
        <taxon>Hexapoda</taxon>
        <taxon>Insecta</taxon>
        <taxon>Pterygota</taxon>
        <taxon>Neoptera</taxon>
        <taxon>Endopterygota</taxon>
        <taxon>Lepidoptera</taxon>
        <taxon>Glossata</taxon>
        <taxon>Ditrysia</taxon>
        <taxon>Tineoidea</taxon>
        <taxon>Psychidae</taxon>
        <taxon>Oiketicinae</taxon>
        <taxon>Eumeta</taxon>
    </lineage>
</organism>
<gene>
    <name evidence="2" type="ORF">EVAR_6145_1</name>
</gene>
<comment type="caution">
    <text evidence="2">The sequence shown here is derived from an EMBL/GenBank/DDBJ whole genome shotgun (WGS) entry which is preliminary data.</text>
</comment>
<dbReference type="Proteomes" id="UP000299102">
    <property type="component" value="Unassembled WGS sequence"/>
</dbReference>
<proteinExistence type="predicted"/>
<evidence type="ECO:0000313" key="3">
    <source>
        <dbReference type="Proteomes" id="UP000299102"/>
    </source>
</evidence>